<reference evidence="1 2" key="1">
    <citation type="submission" date="2019-03" db="EMBL/GenBank/DDBJ databases">
        <title>Comparative genomic analyses of the sweetpotato soil rot pathogen, Streptomyces ipomoeae.</title>
        <authorList>
            <person name="Ruschel Soares N."/>
            <person name="Badger J.H."/>
            <person name="Huguet-Tapia J.C."/>
            <person name="Clark C.A."/>
            <person name="Pettis G.S."/>
        </authorList>
    </citation>
    <scope>NUCLEOTIDE SEQUENCE [LARGE SCALE GENOMIC DNA]</scope>
    <source>
        <strain evidence="1 2">88-35</strain>
    </source>
</reference>
<evidence type="ECO:0000313" key="2">
    <source>
        <dbReference type="Proteomes" id="UP000318720"/>
    </source>
</evidence>
<evidence type="ECO:0000313" key="1">
    <source>
        <dbReference type="EMBL" id="TQE36851.1"/>
    </source>
</evidence>
<proteinExistence type="predicted"/>
<dbReference type="Proteomes" id="UP000318720">
    <property type="component" value="Unassembled WGS sequence"/>
</dbReference>
<gene>
    <name evidence="1" type="ORF">Sipo8835_09285</name>
</gene>
<sequence length="126" mass="13663">MPMWKYLRHAGRLSDSDGAVDASGLDGRVAAAASRGIDALRPGNSYVRRFLRLSPVPRSPRELEAHGLVELINCCPLLDPGDYAVSELREVLIEHMGDCGQGTSHATAFHKCVCLYDLLAYGPPPC</sequence>
<dbReference type="AlphaFoldDB" id="A0AAE9B1I3"/>
<protein>
    <submittedName>
        <fullName evidence="1">Uncharacterized protein</fullName>
    </submittedName>
</protein>
<dbReference type="EMBL" id="SPAZ01000077">
    <property type="protein sequence ID" value="TQE36851.1"/>
    <property type="molecule type" value="Genomic_DNA"/>
</dbReference>
<dbReference type="RefSeq" id="WP_141581513.1">
    <property type="nucleotide sequence ID" value="NZ_SPAZ01000077.1"/>
</dbReference>
<accession>A0AAE9B1I3</accession>
<organism evidence="1 2">
    <name type="scientific">Streptomyces ipomoeae</name>
    <dbReference type="NCBI Taxonomy" id="103232"/>
    <lineage>
        <taxon>Bacteria</taxon>
        <taxon>Bacillati</taxon>
        <taxon>Actinomycetota</taxon>
        <taxon>Actinomycetes</taxon>
        <taxon>Kitasatosporales</taxon>
        <taxon>Streptomycetaceae</taxon>
        <taxon>Streptomyces</taxon>
    </lineage>
</organism>
<comment type="caution">
    <text evidence="1">The sequence shown here is derived from an EMBL/GenBank/DDBJ whole genome shotgun (WGS) entry which is preliminary data.</text>
</comment>
<name>A0AAE9B1I3_9ACTN</name>